<keyword evidence="2" id="KW-1185">Reference proteome</keyword>
<name>A0ABQ9DCR6_9PASS</name>
<protein>
    <submittedName>
        <fullName evidence="1">Uncharacterized protein</fullName>
    </submittedName>
</protein>
<gene>
    <name evidence="1" type="ORF">WISP_63278</name>
</gene>
<organism evidence="1 2">
    <name type="scientific">Willisornis vidua</name>
    <name type="common">Xingu scale-backed antbird</name>
    <dbReference type="NCBI Taxonomy" id="1566151"/>
    <lineage>
        <taxon>Eukaryota</taxon>
        <taxon>Metazoa</taxon>
        <taxon>Chordata</taxon>
        <taxon>Craniata</taxon>
        <taxon>Vertebrata</taxon>
        <taxon>Euteleostomi</taxon>
        <taxon>Archelosauria</taxon>
        <taxon>Archosauria</taxon>
        <taxon>Dinosauria</taxon>
        <taxon>Saurischia</taxon>
        <taxon>Theropoda</taxon>
        <taxon>Coelurosauria</taxon>
        <taxon>Aves</taxon>
        <taxon>Neognathae</taxon>
        <taxon>Neoaves</taxon>
        <taxon>Telluraves</taxon>
        <taxon>Australaves</taxon>
        <taxon>Passeriformes</taxon>
        <taxon>Thamnophilidae</taxon>
        <taxon>Willisornis</taxon>
    </lineage>
</organism>
<accession>A0ABQ9DCR6</accession>
<reference evidence="1" key="1">
    <citation type="submission" date="2019-10" db="EMBL/GenBank/DDBJ databases">
        <authorList>
            <person name="Soares A.E.R."/>
            <person name="Aleixo A."/>
            <person name="Schneider P."/>
            <person name="Miyaki C.Y."/>
            <person name="Schneider M.P."/>
            <person name="Mello C."/>
            <person name="Vasconcelos A.T.R."/>
        </authorList>
    </citation>
    <scope>NUCLEOTIDE SEQUENCE</scope>
    <source>
        <tissue evidence="1">Muscle</tissue>
    </source>
</reference>
<proteinExistence type="predicted"/>
<evidence type="ECO:0000313" key="1">
    <source>
        <dbReference type="EMBL" id="KAJ7417692.1"/>
    </source>
</evidence>
<comment type="caution">
    <text evidence="1">The sequence shown here is derived from an EMBL/GenBank/DDBJ whole genome shotgun (WGS) entry which is preliminary data.</text>
</comment>
<dbReference type="Proteomes" id="UP001145742">
    <property type="component" value="Unassembled WGS sequence"/>
</dbReference>
<dbReference type="EMBL" id="WHWB01033743">
    <property type="protein sequence ID" value="KAJ7417692.1"/>
    <property type="molecule type" value="Genomic_DNA"/>
</dbReference>
<sequence>MKKTMLEQMDAQEKDLNLWEARAGVGSWWNLWREKPMQDKFFGDTKLGRGADRPEGCAAMQRNLDRLEKGAVWNLMHFNKGESKVLALGKYNPSYQHKLETAQLERILSGKDLGPG</sequence>
<evidence type="ECO:0000313" key="2">
    <source>
        <dbReference type="Proteomes" id="UP001145742"/>
    </source>
</evidence>